<reference evidence="1" key="2">
    <citation type="submission" date="2022-01" db="EMBL/GenBank/DDBJ databases">
        <authorList>
            <person name="Yamashiro T."/>
            <person name="Shiraishi A."/>
            <person name="Satake H."/>
            <person name="Nakayama K."/>
        </authorList>
    </citation>
    <scope>NUCLEOTIDE SEQUENCE</scope>
</reference>
<dbReference type="Proteomes" id="UP001151760">
    <property type="component" value="Unassembled WGS sequence"/>
</dbReference>
<accession>A0ABQ5IKY5</accession>
<comment type="caution">
    <text evidence="1">The sequence shown here is derived from an EMBL/GenBank/DDBJ whole genome shotgun (WGS) entry which is preliminary data.</text>
</comment>
<proteinExistence type="predicted"/>
<evidence type="ECO:0000313" key="1">
    <source>
        <dbReference type="EMBL" id="GJU00325.1"/>
    </source>
</evidence>
<evidence type="ECO:0000313" key="2">
    <source>
        <dbReference type="Proteomes" id="UP001151760"/>
    </source>
</evidence>
<reference evidence="1" key="1">
    <citation type="journal article" date="2022" name="Int. J. Mol. Sci.">
        <title>Draft Genome of Tanacetum Coccineum: Genomic Comparison of Closely Related Tanacetum-Family Plants.</title>
        <authorList>
            <person name="Yamashiro T."/>
            <person name="Shiraishi A."/>
            <person name="Nakayama K."/>
            <person name="Satake H."/>
        </authorList>
    </citation>
    <scope>NUCLEOTIDE SEQUENCE</scope>
</reference>
<sequence length="116" mass="13556">MANFPCIEELAIAANSTMLFNGMMLYFEKENANDLAFATTLHNLWVKLLNGTNEKRLFINELERLLPSVMPYKVLEFLHKVQNHDVIKLLELRKMVVETYRQVSKNINLIEAIRTM</sequence>
<organism evidence="1 2">
    <name type="scientific">Tanacetum coccineum</name>
    <dbReference type="NCBI Taxonomy" id="301880"/>
    <lineage>
        <taxon>Eukaryota</taxon>
        <taxon>Viridiplantae</taxon>
        <taxon>Streptophyta</taxon>
        <taxon>Embryophyta</taxon>
        <taxon>Tracheophyta</taxon>
        <taxon>Spermatophyta</taxon>
        <taxon>Magnoliopsida</taxon>
        <taxon>eudicotyledons</taxon>
        <taxon>Gunneridae</taxon>
        <taxon>Pentapetalae</taxon>
        <taxon>asterids</taxon>
        <taxon>campanulids</taxon>
        <taxon>Asterales</taxon>
        <taxon>Asteraceae</taxon>
        <taxon>Asteroideae</taxon>
        <taxon>Anthemideae</taxon>
        <taxon>Anthemidinae</taxon>
        <taxon>Tanacetum</taxon>
    </lineage>
</organism>
<keyword evidence="2" id="KW-1185">Reference proteome</keyword>
<dbReference type="EMBL" id="BQNB010020852">
    <property type="protein sequence ID" value="GJU00325.1"/>
    <property type="molecule type" value="Genomic_DNA"/>
</dbReference>
<protein>
    <submittedName>
        <fullName evidence="1">Uncharacterized protein</fullName>
    </submittedName>
</protein>
<gene>
    <name evidence="1" type="ORF">Tco_1110663</name>
</gene>
<name>A0ABQ5IKY5_9ASTR</name>